<dbReference type="Proteomes" id="UP001370490">
    <property type="component" value="Unassembled WGS sequence"/>
</dbReference>
<accession>A0AAN8Z054</accession>
<dbReference type="InterPro" id="IPR029058">
    <property type="entry name" value="AB_hydrolase_fold"/>
</dbReference>
<keyword evidence="2" id="KW-0645">Protease</keyword>
<dbReference type="InterPro" id="IPR001563">
    <property type="entry name" value="Peptidase_S10"/>
</dbReference>
<keyword evidence="2" id="KW-0378">Hydrolase</keyword>
<dbReference type="AlphaFoldDB" id="A0AAN8Z054"/>
<dbReference type="Gene3D" id="3.40.50.1820">
    <property type="entry name" value="alpha/beta hydrolase"/>
    <property type="match status" value="1"/>
</dbReference>
<dbReference type="SUPFAM" id="SSF53474">
    <property type="entry name" value="alpha/beta-Hydrolases"/>
    <property type="match status" value="1"/>
</dbReference>
<comment type="similarity">
    <text evidence="1">Belongs to the peptidase S10 family.</text>
</comment>
<dbReference type="GO" id="GO:0006508">
    <property type="term" value="P:proteolysis"/>
    <property type="evidence" value="ECO:0007669"/>
    <property type="project" value="InterPro"/>
</dbReference>
<sequence>MYEILMLLSPAIPLARDADEVHLFFLFVRSQRTPGTDPLVLCLTGGPRGSTLSAFSFEMYFTVYPSLWECVVSLGLEVGLVV</sequence>
<evidence type="ECO:0000256" key="1">
    <source>
        <dbReference type="ARBA" id="ARBA00009431"/>
    </source>
</evidence>
<keyword evidence="3" id="KW-1185">Reference proteome</keyword>
<organism evidence="2 3">
    <name type="scientific">Dillenia turbinata</name>
    <dbReference type="NCBI Taxonomy" id="194707"/>
    <lineage>
        <taxon>Eukaryota</taxon>
        <taxon>Viridiplantae</taxon>
        <taxon>Streptophyta</taxon>
        <taxon>Embryophyta</taxon>
        <taxon>Tracheophyta</taxon>
        <taxon>Spermatophyta</taxon>
        <taxon>Magnoliopsida</taxon>
        <taxon>eudicotyledons</taxon>
        <taxon>Gunneridae</taxon>
        <taxon>Pentapetalae</taxon>
        <taxon>Dilleniales</taxon>
        <taxon>Dilleniaceae</taxon>
        <taxon>Dillenia</taxon>
    </lineage>
</organism>
<comment type="caution">
    <text evidence="2">The sequence shown here is derived from an EMBL/GenBank/DDBJ whole genome shotgun (WGS) entry which is preliminary data.</text>
</comment>
<evidence type="ECO:0000313" key="2">
    <source>
        <dbReference type="EMBL" id="KAK6915888.1"/>
    </source>
</evidence>
<keyword evidence="2" id="KW-0121">Carboxypeptidase</keyword>
<proteinExistence type="inferred from homology"/>
<dbReference type="GO" id="GO:0004185">
    <property type="term" value="F:serine-type carboxypeptidase activity"/>
    <property type="evidence" value="ECO:0007669"/>
    <property type="project" value="InterPro"/>
</dbReference>
<reference evidence="2 3" key="1">
    <citation type="submission" date="2023-12" db="EMBL/GenBank/DDBJ databases">
        <title>A high-quality genome assembly for Dillenia turbinata (Dilleniales).</title>
        <authorList>
            <person name="Chanderbali A."/>
        </authorList>
    </citation>
    <scope>NUCLEOTIDE SEQUENCE [LARGE SCALE GENOMIC DNA]</scope>
    <source>
        <strain evidence="2">LSX21</strain>
        <tissue evidence="2">Leaf</tissue>
    </source>
</reference>
<evidence type="ECO:0000313" key="3">
    <source>
        <dbReference type="Proteomes" id="UP001370490"/>
    </source>
</evidence>
<gene>
    <name evidence="2" type="ORF">RJ641_018749</name>
</gene>
<name>A0AAN8Z054_9MAGN</name>
<protein>
    <submittedName>
        <fullName evidence="2">Peptidase S10, serine carboxypeptidase</fullName>
    </submittedName>
</protein>
<dbReference type="EMBL" id="JBAMMX010000024">
    <property type="protein sequence ID" value="KAK6915888.1"/>
    <property type="molecule type" value="Genomic_DNA"/>
</dbReference>
<dbReference type="Pfam" id="PF00450">
    <property type="entry name" value="Peptidase_S10"/>
    <property type="match status" value="1"/>
</dbReference>